<evidence type="ECO:0000256" key="2">
    <source>
        <dbReference type="ARBA" id="ARBA00022475"/>
    </source>
</evidence>
<evidence type="ECO:0000256" key="6">
    <source>
        <dbReference type="SAM" id="MobiDB-lite"/>
    </source>
</evidence>
<comment type="caution">
    <text evidence="11">The sequence shown here is derived from an EMBL/GenBank/DDBJ whole genome shotgun (WGS) entry which is preliminary data.</text>
</comment>
<feature type="domain" description="PspC-related ToastRack" evidence="10">
    <location>
        <begin position="416"/>
        <end position="548"/>
    </location>
</feature>
<dbReference type="Pfam" id="PF04024">
    <property type="entry name" value="PspC"/>
    <property type="match status" value="1"/>
</dbReference>
<dbReference type="EMBL" id="JAEHFJ010000007">
    <property type="protein sequence ID" value="MBJ2175392.1"/>
    <property type="molecule type" value="Genomic_DNA"/>
</dbReference>
<evidence type="ECO:0000313" key="11">
    <source>
        <dbReference type="EMBL" id="MBJ2175392.1"/>
    </source>
</evidence>
<sequence length="601" mass="67869">MNKTININLGGIFFHIDEEAYQKLRRYLDAIRRSLSDDPQGRDEIINDIESRISELLSERVKDPRQVISEVDIDEVIAVMGQPEDYMIDEELFTDDSGKNYSSKSTKKKLFRDGDDKFIGGVASGMAHYFDVDAIWIRIGWLVATFGLGFGPLVYIILWILLPEAKTTADKLQMEGEPVNITNIEKKIRAEFEDVSESVKGAASEVSDAVKGAYNNVSGAVKKKDVRRGNSRTRSGLQDVIDTLGRVLAGIFLVLGKFIGVIVIVVSVISLIALVISLFTAGTVDFMGMDSFFDDDFQMLSGTGVPIWLVSLLILILIGIPIFMLFVLGLFILSNKTKILSRPTKLVFLGIWIVALLSAIFFGIKQGAEFANEGSSIEKNELSMMSSDTLTIKMVDNEDLSNNNNFNHKIYFKKVLDANDQIKFYSNDVNISIRKSDSTEAYTKIYRRANGRTRLIARENAERIEYNYQQSGNNLVFDSYFLTDSRNTFRNQDLKINLYIPENKVVYFEESSRVFLRNIKTVNNMYSRDMAKHYFKMTDEGLECLDCPPPKSENNDNDDDDDETEKDGVNIKLNDDSLKVEINDNGEKAEINIDENGVVIK</sequence>
<keyword evidence="5 7" id="KW-0472">Membrane</keyword>
<dbReference type="Proteomes" id="UP000623301">
    <property type="component" value="Unassembled WGS sequence"/>
</dbReference>
<feature type="transmembrane region" description="Helical" evidence="7">
    <location>
        <begin position="139"/>
        <end position="162"/>
    </location>
</feature>
<evidence type="ECO:0000259" key="8">
    <source>
        <dbReference type="Pfam" id="PF04024"/>
    </source>
</evidence>
<organism evidence="11 12">
    <name type="scientific">Aureibaculum flavum</name>
    <dbReference type="NCBI Taxonomy" id="2795986"/>
    <lineage>
        <taxon>Bacteria</taxon>
        <taxon>Pseudomonadati</taxon>
        <taxon>Bacteroidota</taxon>
        <taxon>Flavobacteriia</taxon>
        <taxon>Flavobacteriales</taxon>
        <taxon>Flavobacteriaceae</taxon>
        <taxon>Aureibaculum</taxon>
    </lineage>
</organism>
<keyword evidence="2" id="KW-1003">Cell membrane</keyword>
<dbReference type="PANTHER" id="PTHR33885:SF3">
    <property type="entry name" value="PHAGE SHOCK PROTEIN C"/>
    <property type="match status" value="1"/>
</dbReference>
<proteinExistence type="predicted"/>
<evidence type="ECO:0000259" key="9">
    <source>
        <dbReference type="Pfam" id="PF22571"/>
    </source>
</evidence>
<evidence type="ECO:0000256" key="1">
    <source>
        <dbReference type="ARBA" id="ARBA00004162"/>
    </source>
</evidence>
<accession>A0ABS0WTS8</accession>
<dbReference type="PANTHER" id="PTHR33885">
    <property type="entry name" value="PHAGE SHOCK PROTEIN C"/>
    <property type="match status" value="1"/>
</dbReference>
<feature type="region of interest" description="Disordered" evidence="6">
    <location>
        <begin position="548"/>
        <end position="570"/>
    </location>
</feature>
<dbReference type="RefSeq" id="WP_198842063.1">
    <property type="nucleotide sequence ID" value="NZ_JAEHFJ010000007.1"/>
</dbReference>
<feature type="domain" description="PspC-related transmembrane region" evidence="9">
    <location>
        <begin position="230"/>
        <end position="370"/>
    </location>
</feature>
<keyword evidence="4 7" id="KW-1133">Transmembrane helix</keyword>
<dbReference type="InterPro" id="IPR054321">
    <property type="entry name" value="PspC-rel_TM"/>
</dbReference>
<reference evidence="11 12" key="1">
    <citation type="submission" date="2020-12" db="EMBL/GenBank/DDBJ databases">
        <title>Aureibaculum luteum sp. nov. and Aureibaculum flavum sp. nov., novel members of the family Flavobacteriaceae isolated from Antarctic intertidal sediments.</title>
        <authorList>
            <person name="He X."/>
            <person name="Zhang X."/>
        </authorList>
    </citation>
    <scope>NUCLEOTIDE SEQUENCE [LARGE SCALE GENOMIC DNA]</scope>
    <source>
        <strain evidence="11 12">A20</strain>
    </source>
</reference>
<dbReference type="InterPro" id="IPR052027">
    <property type="entry name" value="PspC"/>
</dbReference>
<evidence type="ECO:0000256" key="7">
    <source>
        <dbReference type="SAM" id="Phobius"/>
    </source>
</evidence>
<comment type="subcellular location">
    <subcellularLocation>
        <location evidence="1">Cell membrane</location>
        <topology evidence="1">Single-pass membrane protein</topology>
    </subcellularLocation>
</comment>
<feature type="transmembrane region" description="Helical" evidence="7">
    <location>
        <begin position="307"/>
        <end position="334"/>
    </location>
</feature>
<dbReference type="InterPro" id="IPR054319">
    <property type="entry name" value="PspC-rel_ToastRack"/>
</dbReference>
<feature type="compositionally biased region" description="Acidic residues" evidence="6">
    <location>
        <begin position="555"/>
        <end position="565"/>
    </location>
</feature>
<keyword evidence="3 7" id="KW-0812">Transmembrane</keyword>
<evidence type="ECO:0000313" key="12">
    <source>
        <dbReference type="Proteomes" id="UP000623301"/>
    </source>
</evidence>
<dbReference type="Pfam" id="PF22571">
    <property type="entry name" value="LiaI-LiaF-TM_PspC"/>
    <property type="match status" value="1"/>
</dbReference>
<dbReference type="Pfam" id="PF22744">
    <property type="entry name" value="Toast-rack_PspC-Cterm"/>
    <property type="match status" value="1"/>
</dbReference>
<gene>
    <name evidence="11" type="ORF">JBL43_14150</name>
</gene>
<keyword evidence="12" id="KW-1185">Reference proteome</keyword>
<dbReference type="InterPro" id="IPR007168">
    <property type="entry name" value="Phageshock_PspC_N"/>
</dbReference>
<name>A0ABS0WTS8_9FLAO</name>
<evidence type="ECO:0000256" key="3">
    <source>
        <dbReference type="ARBA" id="ARBA00022692"/>
    </source>
</evidence>
<evidence type="ECO:0000259" key="10">
    <source>
        <dbReference type="Pfam" id="PF22744"/>
    </source>
</evidence>
<feature type="transmembrane region" description="Helical" evidence="7">
    <location>
        <begin position="346"/>
        <end position="364"/>
    </location>
</feature>
<evidence type="ECO:0000256" key="4">
    <source>
        <dbReference type="ARBA" id="ARBA00022989"/>
    </source>
</evidence>
<protein>
    <submittedName>
        <fullName evidence="11">PspC domain-containing protein</fullName>
    </submittedName>
</protein>
<feature type="domain" description="Phage shock protein PspC N-terminal" evidence="8">
    <location>
        <begin position="108"/>
        <end position="165"/>
    </location>
</feature>
<evidence type="ECO:0000256" key="5">
    <source>
        <dbReference type="ARBA" id="ARBA00023136"/>
    </source>
</evidence>
<feature type="transmembrane region" description="Helical" evidence="7">
    <location>
        <begin position="258"/>
        <end position="287"/>
    </location>
</feature>